<gene>
    <name evidence="3" type="primary">KAFR0A04470</name>
    <name evidence="3" type="ORF">KAFR_0A04470</name>
</gene>
<keyword evidence="4" id="KW-1185">Reference proteome</keyword>
<dbReference type="STRING" id="1071382.H2AND2"/>
<dbReference type="Pfam" id="PF02845">
    <property type="entry name" value="CUE"/>
    <property type="match status" value="1"/>
</dbReference>
<dbReference type="OrthoDB" id="5577209at2759"/>
<name>H2AND2_KAZAF</name>
<dbReference type="FunCoup" id="H2AND2">
    <property type="interactions" value="36"/>
</dbReference>
<dbReference type="GO" id="GO:0022626">
    <property type="term" value="C:cytosolic ribosome"/>
    <property type="evidence" value="ECO:0007669"/>
    <property type="project" value="EnsemblFungi"/>
</dbReference>
<feature type="region of interest" description="Disordered" evidence="1">
    <location>
        <begin position="539"/>
        <end position="615"/>
    </location>
</feature>
<feature type="compositionally biased region" description="Basic and acidic residues" evidence="1">
    <location>
        <begin position="547"/>
        <end position="563"/>
    </location>
</feature>
<dbReference type="PANTHER" id="PTHR21494">
    <property type="entry name" value="ACTIVATING SIGNAL COINTEGRATOR 1 COMPLEX SUBUNIT 2 ASC-1 COMPLEX SUBUNIT P100"/>
    <property type="match status" value="1"/>
</dbReference>
<feature type="compositionally biased region" description="Basic residues" evidence="1">
    <location>
        <begin position="598"/>
        <end position="609"/>
    </location>
</feature>
<organism evidence="3 4">
    <name type="scientific">Kazachstania africana (strain ATCC 22294 / BCRC 22015 / CBS 2517 / CECT 1963 / NBRC 1671 / NRRL Y-8276)</name>
    <name type="common">Yeast</name>
    <name type="synonym">Kluyveromyces africanus</name>
    <dbReference type="NCBI Taxonomy" id="1071382"/>
    <lineage>
        <taxon>Eukaryota</taxon>
        <taxon>Fungi</taxon>
        <taxon>Dikarya</taxon>
        <taxon>Ascomycota</taxon>
        <taxon>Saccharomycotina</taxon>
        <taxon>Saccharomycetes</taxon>
        <taxon>Saccharomycetales</taxon>
        <taxon>Saccharomycetaceae</taxon>
        <taxon>Kazachstania</taxon>
    </lineage>
</organism>
<protein>
    <recommendedName>
        <fullName evidence="2">CUE domain-containing protein</fullName>
    </recommendedName>
</protein>
<evidence type="ECO:0000313" key="3">
    <source>
        <dbReference type="EMBL" id="CCF55882.1"/>
    </source>
</evidence>
<dbReference type="eggNOG" id="ENOG502RV3A">
    <property type="taxonomic scope" value="Eukaryota"/>
</dbReference>
<dbReference type="InterPro" id="IPR041808">
    <property type="entry name" value="Cue3_CUE"/>
</dbReference>
<reference evidence="3 4" key="1">
    <citation type="journal article" date="2011" name="Proc. Natl. Acad. Sci. U.S.A.">
        <title>Evolutionary erosion of yeast sex chromosomes by mating-type switching accidents.</title>
        <authorList>
            <person name="Gordon J.L."/>
            <person name="Armisen D."/>
            <person name="Proux-Wera E."/>
            <person name="Oheigeartaigh S.S."/>
            <person name="Byrne K.P."/>
            <person name="Wolfe K.H."/>
        </authorList>
    </citation>
    <scope>NUCLEOTIDE SEQUENCE [LARGE SCALE GENOMIC DNA]</scope>
    <source>
        <strain evidence="4">ATCC 22294 / BCRC 22015 / CBS 2517 / CECT 1963 / NBRC 1671 / NRRL Y-8276</strain>
    </source>
</reference>
<dbReference type="HOGENOM" id="CLU_030292_0_0_1"/>
<dbReference type="GO" id="GO:0072344">
    <property type="term" value="P:rescue of stalled ribosome"/>
    <property type="evidence" value="ECO:0007669"/>
    <property type="project" value="EnsemblFungi"/>
</dbReference>
<accession>H2AND2</accession>
<dbReference type="Gene3D" id="1.10.8.10">
    <property type="entry name" value="DNA helicase RuvA subunit, C-terminal domain"/>
    <property type="match status" value="1"/>
</dbReference>
<proteinExistence type="predicted"/>
<dbReference type="CDD" id="cd14373">
    <property type="entry name" value="CUE_Cue3p_like"/>
    <property type="match status" value="1"/>
</dbReference>
<dbReference type="AlphaFoldDB" id="H2AND2"/>
<dbReference type="Proteomes" id="UP000005220">
    <property type="component" value="Chromosome 1"/>
</dbReference>
<dbReference type="GO" id="GO:0070530">
    <property type="term" value="F:K63-linked polyubiquitin modification-dependent protein binding"/>
    <property type="evidence" value="ECO:0007669"/>
    <property type="project" value="EnsemblFungi"/>
</dbReference>
<dbReference type="PANTHER" id="PTHR21494:SF0">
    <property type="entry name" value="ACTIVATING SIGNAL COINTEGRATOR 1 COMPLEX SUBUNIT 2"/>
    <property type="match status" value="1"/>
</dbReference>
<sequence length="615" mass="70590">MSLLRRTRILTIDGDTDKLHLPIVKFPPFKLRGQLIEKDPVVWVHLLETYITFLKFFVYQDSINLENLDESTHDHFIIFVKSYIDEISNEEGKLLSLGMNSDVATNLDTMKKLMLQIIKNCGLSFLQIFGETLWNLVKLYVNLDPDTIKLLIGGSWQPRIQSASKLQPSKGTDIQNYLKSLIENNKFTRIDLKALQSLVANDEDFVESNFLNAKWFEILESLWGQGHKLSSTFARQLAITTVISVSSDSLAEFINKDLRIENDIEDLKLYPLLGSVLLSQGFTKRKQEVLTKIRILNIATMEQSGTGVNPIGNGFEVNDEDVDSLSDLFPDLSRYQIVQLLQRYDSNIELITNLLFEDPSIIEGIPREEPEKQMIATEKSKLIVQKKTEADATQITKKHVPDEIRNKTLTRALKLLYQNDEDERDDTYDEAEAATTDLSVKVGSLSDNEEGVGVTEQKEDANANFNTTYDKVEGILWNLLKENKTIFARSERGSKFRKQLKSQTNWSDEQIEGWARMLEKSPQRARILEEKFMFRGNVRTGKTSYVKNREEGRSPPPRKEDRPIQPNRESNNSKKKNSAETSITEKKKKFARNEKNKASRANHNRKSGHDKKLQH</sequence>
<dbReference type="PROSITE" id="PS51140">
    <property type="entry name" value="CUE"/>
    <property type="match status" value="1"/>
</dbReference>
<dbReference type="InterPro" id="IPR003892">
    <property type="entry name" value="CUE"/>
</dbReference>
<dbReference type="GeneID" id="13886181"/>
<evidence type="ECO:0000259" key="2">
    <source>
        <dbReference type="PROSITE" id="PS51140"/>
    </source>
</evidence>
<feature type="domain" description="CUE" evidence="2">
    <location>
        <begin position="317"/>
        <end position="360"/>
    </location>
</feature>
<dbReference type="GO" id="GO:0043130">
    <property type="term" value="F:ubiquitin binding"/>
    <property type="evidence" value="ECO:0007669"/>
    <property type="project" value="EnsemblFungi"/>
</dbReference>
<dbReference type="SUPFAM" id="SSF46934">
    <property type="entry name" value="UBA-like"/>
    <property type="match status" value="1"/>
</dbReference>
<dbReference type="GO" id="GO:1990116">
    <property type="term" value="P:ribosome-associated ubiquitin-dependent protein catabolic process"/>
    <property type="evidence" value="ECO:0007669"/>
    <property type="project" value="EnsemblFungi"/>
</dbReference>
<dbReference type="EMBL" id="HE650821">
    <property type="protein sequence ID" value="CCF55882.1"/>
    <property type="molecule type" value="Genomic_DNA"/>
</dbReference>
<dbReference type="RefSeq" id="XP_003955017.1">
    <property type="nucleotide sequence ID" value="XM_003954968.1"/>
</dbReference>
<evidence type="ECO:0000313" key="4">
    <source>
        <dbReference type="Proteomes" id="UP000005220"/>
    </source>
</evidence>
<evidence type="ECO:0000256" key="1">
    <source>
        <dbReference type="SAM" id="MobiDB-lite"/>
    </source>
</evidence>
<dbReference type="InterPro" id="IPR052586">
    <property type="entry name" value="ASCC2"/>
</dbReference>
<dbReference type="SMART" id="SM00546">
    <property type="entry name" value="CUE"/>
    <property type="match status" value="1"/>
</dbReference>
<dbReference type="InParanoid" id="H2AND2"/>
<dbReference type="KEGG" id="kaf:KAFR_0A04470"/>
<dbReference type="InterPro" id="IPR009060">
    <property type="entry name" value="UBA-like_sf"/>
</dbReference>